<proteinExistence type="predicted"/>
<sequence>MKSHEASTTANGLQRRRKPAVTGGASKSPSKSPKSTSGRKTASKSPKKAPRRPRTAFGRWMRHGGKRVRAVKKFTVTLVAAVIAAIFVFGMGVVVYKQMSITMAKNRQAKYVRQYDFDPGNIISDTQFFNSTSMGTYEVQQFLDKHGAKCSGDLCLKNYTVITLDEKSDGLCDGYKGGQQQSAAQVIDGAARSCGISQKVLLVMLEKEQGLVSTTTPSEERYKAALGLSCPDDGPCDPKHGGFFNQVYGAARRFKYYQAHEGLYNFHAGRLNYVQYHPQTSCGGANVWIENDATALLYIYTPYQPNVKALQAGLGEGDSCSSYGNRNFSILYDAWFGDPRAS</sequence>
<keyword evidence="2" id="KW-0812">Transmembrane</keyword>
<feature type="compositionally biased region" description="Basic residues" evidence="1">
    <location>
        <begin position="41"/>
        <end position="61"/>
    </location>
</feature>
<dbReference type="Proteomes" id="UP000245753">
    <property type="component" value="Unassembled WGS sequence"/>
</dbReference>
<evidence type="ECO:0000313" key="4">
    <source>
        <dbReference type="Proteomes" id="UP000245753"/>
    </source>
</evidence>
<feature type="compositionally biased region" description="Polar residues" evidence="1">
    <location>
        <begin position="1"/>
        <end position="12"/>
    </location>
</feature>
<dbReference type="EMBL" id="QFFN01000007">
    <property type="protein sequence ID" value="PWG60098.1"/>
    <property type="molecule type" value="Genomic_DNA"/>
</dbReference>
<organism evidence="3 4">
    <name type="scientific">Bifidobacterium catulorum</name>
    <dbReference type="NCBI Taxonomy" id="1630173"/>
    <lineage>
        <taxon>Bacteria</taxon>
        <taxon>Bacillati</taxon>
        <taxon>Actinomycetota</taxon>
        <taxon>Actinomycetes</taxon>
        <taxon>Bifidobacteriales</taxon>
        <taxon>Bifidobacteriaceae</taxon>
        <taxon>Bifidobacterium</taxon>
    </lineage>
</organism>
<dbReference type="OrthoDB" id="9764271at2"/>
<evidence type="ECO:0000256" key="2">
    <source>
        <dbReference type="SAM" id="Phobius"/>
    </source>
</evidence>
<reference evidence="3 4" key="1">
    <citation type="journal article" date="2018" name="Int. J. Syst. Evol. Microbiol.">
        <title>Bifidobacterium catulorum sp. nov., a novel taxon from the faeces of the baby common marmoset (Callithrix jacchus).</title>
        <authorList>
            <person name="Modesto M."/>
            <person name="Michelini S."/>
            <person name="Oki K."/>
            <person name="Biavati B."/>
            <person name="Watanabe K."/>
            <person name="Mattarelli P."/>
        </authorList>
    </citation>
    <scope>NUCLEOTIDE SEQUENCE [LARGE SCALE GENOMIC DNA]</scope>
    <source>
        <strain evidence="3 4">MRM 8.19</strain>
    </source>
</reference>
<protein>
    <submittedName>
        <fullName evidence="3">Hemagglutinin</fullName>
    </submittedName>
</protein>
<feature type="compositionally biased region" description="Low complexity" evidence="1">
    <location>
        <begin position="26"/>
        <end position="36"/>
    </location>
</feature>
<dbReference type="AlphaFoldDB" id="A0A2U2MTC7"/>
<comment type="caution">
    <text evidence="3">The sequence shown here is derived from an EMBL/GenBank/DDBJ whole genome shotgun (WGS) entry which is preliminary data.</text>
</comment>
<keyword evidence="2" id="KW-0472">Membrane</keyword>
<keyword evidence="2" id="KW-1133">Transmembrane helix</keyword>
<evidence type="ECO:0000256" key="1">
    <source>
        <dbReference type="SAM" id="MobiDB-lite"/>
    </source>
</evidence>
<evidence type="ECO:0000313" key="3">
    <source>
        <dbReference type="EMBL" id="PWG60098.1"/>
    </source>
</evidence>
<name>A0A2U2MTC7_9BIFI</name>
<feature type="transmembrane region" description="Helical" evidence="2">
    <location>
        <begin position="74"/>
        <end position="96"/>
    </location>
</feature>
<feature type="region of interest" description="Disordered" evidence="1">
    <location>
        <begin position="1"/>
        <end position="61"/>
    </location>
</feature>
<accession>A0A2U2MTC7</accession>
<gene>
    <name evidence="3" type="ORF">DF200_04170</name>
</gene>
<keyword evidence="4" id="KW-1185">Reference proteome</keyword>
<dbReference type="RefSeq" id="WP_109137034.1">
    <property type="nucleotide sequence ID" value="NZ_QFFN01000007.1"/>
</dbReference>